<organism evidence="7 8">
    <name type="scientific">Pedobacter africanus</name>
    <dbReference type="NCBI Taxonomy" id="151894"/>
    <lineage>
        <taxon>Bacteria</taxon>
        <taxon>Pseudomonadati</taxon>
        <taxon>Bacteroidota</taxon>
        <taxon>Sphingobacteriia</taxon>
        <taxon>Sphingobacteriales</taxon>
        <taxon>Sphingobacteriaceae</taxon>
        <taxon>Pedobacter</taxon>
    </lineage>
</organism>
<dbReference type="AlphaFoldDB" id="A0A1W2A3W3"/>
<proteinExistence type="inferred from homology"/>
<dbReference type="InterPro" id="IPR014327">
    <property type="entry name" value="RNA_pol_sigma70_bacteroid"/>
</dbReference>
<evidence type="ECO:0000256" key="2">
    <source>
        <dbReference type="ARBA" id="ARBA00023015"/>
    </source>
</evidence>
<dbReference type="InterPro" id="IPR036388">
    <property type="entry name" value="WH-like_DNA-bd_sf"/>
</dbReference>
<dbReference type="PANTHER" id="PTHR43133:SF46">
    <property type="entry name" value="RNA POLYMERASE SIGMA-70 FACTOR ECF SUBFAMILY"/>
    <property type="match status" value="1"/>
</dbReference>
<evidence type="ECO:0000259" key="6">
    <source>
        <dbReference type="Pfam" id="PF08281"/>
    </source>
</evidence>
<dbReference type="GO" id="GO:0003677">
    <property type="term" value="F:DNA binding"/>
    <property type="evidence" value="ECO:0007669"/>
    <property type="project" value="InterPro"/>
</dbReference>
<accession>A0A1W2A3W3</accession>
<dbReference type="InterPro" id="IPR013249">
    <property type="entry name" value="RNA_pol_sigma70_r4_t2"/>
</dbReference>
<comment type="similarity">
    <text evidence="1">Belongs to the sigma-70 factor family. ECF subfamily.</text>
</comment>
<keyword evidence="2" id="KW-0805">Transcription regulation</keyword>
<dbReference type="STRING" id="151894.SAMN04488524_1217"/>
<dbReference type="OrthoDB" id="659569at2"/>
<dbReference type="Gene3D" id="1.10.1740.10">
    <property type="match status" value="1"/>
</dbReference>
<name>A0A1W2A3W3_9SPHI</name>
<evidence type="ECO:0000256" key="1">
    <source>
        <dbReference type="ARBA" id="ARBA00010641"/>
    </source>
</evidence>
<dbReference type="Gene3D" id="1.10.10.10">
    <property type="entry name" value="Winged helix-like DNA-binding domain superfamily/Winged helix DNA-binding domain"/>
    <property type="match status" value="1"/>
</dbReference>
<dbReference type="InterPro" id="IPR014284">
    <property type="entry name" value="RNA_pol_sigma-70_dom"/>
</dbReference>
<dbReference type="EMBL" id="FWXT01000001">
    <property type="protein sequence ID" value="SMC55365.1"/>
    <property type="molecule type" value="Genomic_DNA"/>
</dbReference>
<reference evidence="8" key="1">
    <citation type="submission" date="2017-04" db="EMBL/GenBank/DDBJ databases">
        <authorList>
            <person name="Varghese N."/>
            <person name="Submissions S."/>
        </authorList>
    </citation>
    <scope>NUCLEOTIDE SEQUENCE [LARGE SCALE GENOMIC DNA]</scope>
    <source>
        <strain evidence="8">DSM 12126</strain>
    </source>
</reference>
<feature type="domain" description="RNA polymerase sigma factor 70 region 4 type 2" evidence="6">
    <location>
        <begin position="125"/>
        <end position="176"/>
    </location>
</feature>
<keyword evidence="3" id="KW-0731">Sigma factor</keyword>
<dbReference type="Pfam" id="PF04542">
    <property type="entry name" value="Sigma70_r2"/>
    <property type="match status" value="1"/>
</dbReference>
<dbReference type="GO" id="GO:0016987">
    <property type="term" value="F:sigma factor activity"/>
    <property type="evidence" value="ECO:0007669"/>
    <property type="project" value="UniProtKB-KW"/>
</dbReference>
<sequence>MNIYSTHNDLELVALLKEGNEAAFAEIYERYHRLLYLYAYRKLKDDEDTKDLVQEVFTWLWNQRKNFELKTTLAGYLYKMVLNRVFDIFKHKNIVHKYIESGQHFIEIDSTETDYLIREKDIAGLIAREIAAMPPKMREIFELKNKAFLSTKEIASQLEISEHTVSTQLKRASKHLRTKLGIVVWLLYLLGR</sequence>
<dbReference type="InterPro" id="IPR007627">
    <property type="entry name" value="RNA_pol_sigma70_r2"/>
</dbReference>
<dbReference type="Proteomes" id="UP000192756">
    <property type="component" value="Unassembled WGS sequence"/>
</dbReference>
<protein>
    <submittedName>
        <fullName evidence="7">RNA polymerase sigma-70 factor, ECF subfamily</fullName>
    </submittedName>
</protein>
<keyword evidence="4" id="KW-0804">Transcription</keyword>
<dbReference type="SUPFAM" id="SSF88946">
    <property type="entry name" value="Sigma2 domain of RNA polymerase sigma factors"/>
    <property type="match status" value="1"/>
</dbReference>
<evidence type="ECO:0000259" key="5">
    <source>
        <dbReference type="Pfam" id="PF04542"/>
    </source>
</evidence>
<evidence type="ECO:0000313" key="7">
    <source>
        <dbReference type="EMBL" id="SMC55365.1"/>
    </source>
</evidence>
<evidence type="ECO:0000256" key="4">
    <source>
        <dbReference type="ARBA" id="ARBA00023163"/>
    </source>
</evidence>
<dbReference type="PANTHER" id="PTHR43133">
    <property type="entry name" value="RNA POLYMERASE ECF-TYPE SIGMA FACTO"/>
    <property type="match status" value="1"/>
</dbReference>
<dbReference type="InterPro" id="IPR013324">
    <property type="entry name" value="RNA_pol_sigma_r3/r4-like"/>
</dbReference>
<evidence type="ECO:0000313" key="8">
    <source>
        <dbReference type="Proteomes" id="UP000192756"/>
    </source>
</evidence>
<gene>
    <name evidence="7" type="ORF">SAMN04488524_1217</name>
</gene>
<dbReference type="RefSeq" id="WP_084237477.1">
    <property type="nucleotide sequence ID" value="NZ_FWXT01000001.1"/>
</dbReference>
<dbReference type="Pfam" id="PF08281">
    <property type="entry name" value="Sigma70_r4_2"/>
    <property type="match status" value="1"/>
</dbReference>
<dbReference type="GO" id="GO:0006352">
    <property type="term" value="P:DNA-templated transcription initiation"/>
    <property type="evidence" value="ECO:0007669"/>
    <property type="project" value="InterPro"/>
</dbReference>
<feature type="domain" description="RNA polymerase sigma-70 region 2" evidence="5">
    <location>
        <begin position="27"/>
        <end position="90"/>
    </location>
</feature>
<dbReference type="InterPro" id="IPR039425">
    <property type="entry name" value="RNA_pol_sigma-70-like"/>
</dbReference>
<dbReference type="NCBIfam" id="TIGR02937">
    <property type="entry name" value="sigma70-ECF"/>
    <property type="match status" value="1"/>
</dbReference>
<dbReference type="InterPro" id="IPR013325">
    <property type="entry name" value="RNA_pol_sigma_r2"/>
</dbReference>
<dbReference type="SUPFAM" id="SSF88659">
    <property type="entry name" value="Sigma3 and sigma4 domains of RNA polymerase sigma factors"/>
    <property type="match status" value="1"/>
</dbReference>
<keyword evidence="8" id="KW-1185">Reference proteome</keyword>
<dbReference type="NCBIfam" id="TIGR02985">
    <property type="entry name" value="Sig70_bacteroi1"/>
    <property type="match status" value="1"/>
</dbReference>
<evidence type="ECO:0000256" key="3">
    <source>
        <dbReference type="ARBA" id="ARBA00023082"/>
    </source>
</evidence>